<comment type="caution">
    <text evidence="1">The sequence shown here is derived from an EMBL/GenBank/DDBJ whole genome shotgun (WGS) entry which is preliminary data.</text>
</comment>
<dbReference type="Pfam" id="PF05947">
    <property type="entry name" value="T6SS_TssF"/>
    <property type="match status" value="1"/>
</dbReference>
<dbReference type="AlphaFoldDB" id="A0A2T3NU25"/>
<dbReference type="PANTHER" id="PTHR35370">
    <property type="entry name" value="CYTOPLASMIC PROTEIN-RELATED-RELATED"/>
    <property type="match status" value="1"/>
</dbReference>
<reference evidence="1 2" key="1">
    <citation type="submission" date="2018-01" db="EMBL/GenBank/DDBJ databases">
        <title>Whole genome sequencing of Histamine producing bacteria.</title>
        <authorList>
            <person name="Butler K."/>
        </authorList>
    </citation>
    <scope>NUCLEOTIDE SEQUENCE [LARGE SCALE GENOMIC DNA]</scope>
    <source>
        <strain evidence="1 2">DSM 100436</strain>
    </source>
</reference>
<organism evidence="1 2">
    <name type="scientific">Photobacterium sanctipauli</name>
    <dbReference type="NCBI Taxonomy" id="1342794"/>
    <lineage>
        <taxon>Bacteria</taxon>
        <taxon>Pseudomonadati</taxon>
        <taxon>Pseudomonadota</taxon>
        <taxon>Gammaproteobacteria</taxon>
        <taxon>Vibrionales</taxon>
        <taxon>Vibrionaceae</taxon>
        <taxon>Photobacterium</taxon>
    </lineage>
</organism>
<dbReference type="EMBL" id="PYMA01000005">
    <property type="protein sequence ID" value="PSW19774.1"/>
    <property type="molecule type" value="Genomic_DNA"/>
</dbReference>
<dbReference type="Proteomes" id="UP000241771">
    <property type="component" value="Unassembled WGS sequence"/>
</dbReference>
<protein>
    <submittedName>
        <fullName evidence="1">Type VI secretion system baseplate subunit TssF</fullName>
    </submittedName>
</protein>
<name>A0A2T3NU25_9GAMM</name>
<evidence type="ECO:0000313" key="2">
    <source>
        <dbReference type="Proteomes" id="UP000241771"/>
    </source>
</evidence>
<proteinExistence type="predicted"/>
<gene>
    <name evidence="1" type="primary">vasA</name>
    <name evidence="1" type="ORF">C9I98_09915</name>
</gene>
<dbReference type="InterPro" id="IPR010272">
    <property type="entry name" value="T6SS_TssF"/>
</dbReference>
<dbReference type="NCBIfam" id="TIGR03359">
    <property type="entry name" value="VI_chp_6"/>
    <property type="match status" value="1"/>
</dbReference>
<evidence type="ECO:0000313" key="1">
    <source>
        <dbReference type="EMBL" id="PSW19774.1"/>
    </source>
</evidence>
<sequence length="605" mass="69081">MVIEMKASLLLSFYKKELEYLIELGNDFSKTYPDIASRIGLDKSSSSDPYVEHLIESVAFLTSRIQYKIDAAYPRLAAQLIETMFPQVGQPLPSSCIFQLKGVEQNGVVEVGSELISMEKPPIPACRFTVYDTQNLNNAKIHQIETLDSNIAFPACLSALDKKKQKTAIILKISVEDDDFFSAEKPVSFYVDMKPSCASLFYQQFWSSKPFIVVSTKQKAQKLHAKYCQLDGFVFDSKNDIIKDNDRLSLESYRFGCEYFHFPQKFQFFSLDLSSTLTGNEQEIEVWILSESEWLQPKEEYSTNCFKFNCIYAVNRFSRRIDRINLTSSKTEYPLYADKVAPSAFEVLSVKSVNGFDYGNERLNEFTPTTTLSPHSEYMYELIRNTTMSNDPYVSETTEMFISLAFPVDEDKQVKQVALEGVCSNRRWPELIREGNINVDWRLESEVRISGVKALVGPSNSYYPPIDEQASWSLIQNIANQLTYILCDDPKQSAKRLRQYLSVFVPQGGVRQKQLCNSIDAIYHQDIVRKVSCSGIPTIARGLHIDLHINDEAYPHGETWLLGAVIERMLACWMPVNSFIELTLHSKKYDVIATWPIQNGLGKLL</sequence>
<dbReference type="PANTHER" id="PTHR35370:SF1">
    <property type="entry name" value="TYPE VI SECRETION SYSTEM COMPONENT TSSF1"/>
    <property type="match status" value="1"/>
</dbReference>
<keyword evidence="2" id="KW-1185">Reference proteome</keyword>
<accession>A0A2T3NU25</accession>